<feature type="binding site" evidence="10">
    <location>
        <position position="289"/>
    </location>
    <ligand>
        <name>Zn(2+)</name>
        <dbReference type="ChEBI" id="CHEBI:29105"/>
    </ligand>
</feature>
<evidence type="ECO:0000256" key="9">
    <source>
        <dbReference type="ARBA" id="ARBA00023134"/>
    </source>
</evidence>
<dbReference type="Gene3D" id="1.10.40.50">
    <property type="entry name" value="Probable gtpase engc, domain 3"/>
    <property type="match status" value="1"/>
</dbReference>
<evidence type="ECO:0000256" key="3">
    <source>
        <dbReference type="ARBA" id="ARBA00022723"/>
    </source>
</evidence>
<dbReference type="GO" id="GO:0046872">
    <property type="term" value="F:metal ion binding"/>
    <property type="evidence" value="ECO:0007669"/>
    <property type="project" value="UniProtKB-KW"/>
</dbReference>
<dbReference type="SUPFAM" id="SSF52540">
    <property type="entry name" value="P-loop containing nucleoside triphosphate hydrolases"/>
    <property type="match status" value="1"/>
</dbReference>
<evidence type="ECO:0000313" key="14">
    <source>
        <dbReference type="EMBL" id="SNV61111.1"/>
    </source>
</evidence>
<feature type="binding site" evidence="10">
    <location>
        <position position="283"/>
    </location>
    <ligand>
        <name>Zn(2+)</name>
        <dbReference type="ChEBI" id="CHEBI:29105"/>
    </ligand>
</feature>
<keyword evidence="9 10" id="KW-0342">GTP-binding</keyword>
<dbReference type="GO" id="GO:0019843">
    <property type="term" value="F:rRNA binding"/>
    <property type="evidence" value="ECO:0007669"/>
    <property type="project" value="UniProtKB-KW"/>
</dbReference>
<comment type="function">
    <text evidence="10">One of several proteins that assist in the late maturation steps of the functional core of the 30S ribosomal subunit. Helps release RbfA from mature subunits. May play a role in the assembly of ribosomal proteins into the subunit. Circularly permuted GTPase that catalyzes slow GTP hydrolysis, GTPase activity is stimulated by the 30S ribosomal subunit.</text>
</comment>
<dbReference type="KEGG" id="sste:SAMEA4384403_0726"/>
<evidence type="ECO:0000256" key="2">
    <source>
        <dbReference type="ARBA" id="ARBA00022517"/>
    </source>
</evidence>
<dbReference type="EMBL" id="LT906462">
    <property type="protein sequence ID" value="SNV61111.1"/>
    <property type="molecule type" value="Genomic_DNA"/>
</dbReference>
<feature type="binding site" evidence="10">
    <location>
        <begin position="143"/>
        <end position="146"/>
    </location>
    <ligand>
        <name>GTP</name>
        <dbReference type="ChEBI" id="CHEBI:37565"/>
    </ligand>
</feature>
<dbReference type="PROSITE" id="PS50936">
    <property type="entry name" value="ENGC_GTPASE"/>
    <property type="match status" value="1"/>
</dbReference>
<dbReference type="OrthoDB" id="9809485at2"/>
<evidence type="ECO:0000256" key="6">
    <source>
        <dbReference type="ARBA" id="ARBA00022801"/>
    </source>
</evidence>
<dbReference type="EC" id="3.6.1.-" evidence="10"/>
<dbReference type="InterPro" id="IPR004881">
    <property type="entry name" value="Ribosome_biogen_GTPase_RsgA"/>
</dbReference>
<dbReference type="Proteomes" id="UP000242084">
    <property type="component" value="Chromosome 1"/>
</dbReference>
<dbReference type="GO" id="GO:0005525">
    <property type="term" value="F:GTP binding"/>
    <property type="evidence" value="ECO:0007669"/>
    <property type="project" value="UniProtKB-UniRule"/>
</dbReference>
<dbReference type="GO" id="GO:0003924">
    <property type="term" value="F:GTPase activity"/>
    <property type="evidence" value="ECO:0007669"/>
    <property type="project" value="UniProtKB-UniRule"/>
</dbReference>
<feature type="binding site" evidence="10">
    <location>
        <position position="276"/>
    </location>
    <ligand>
        <name>Zn(2+)</name>
        <dbReference type="ChEBI" id="CHEBI:29105"/>
    </ligand>
</feature>
<dbReference type="InterPro" id="IPR010914">
    <property type="entry name" value="RsgA_GTPase_dom"/>
</dbReference>
<comment type="similarity">
    <text evidence="10">Belongs to the TRAFAC class YlqF/YawG GTPase family. RsgA subfamily.</text>
</comment>
<keyword evidence="6 10" id="KW-0378">Hydrolase</keyword>
<gene>
    <name evidence="14" type="primary">rsgA_1</name>
    <name evidence="10" type="synonym">rsgA</name>
    <name evidence="14" type="ORF">SAMEA4384403_00726</name>
</gene>
<feature type="domain" description="CP-type G" evidence="13">
    <location>
        <begin position="95"/>
        <end position="253"/>
    </location>
</feature>
<evidence type="ECO:0000256" key="8">
    <source>
        <dbReference type="ARBA" id="ARBA00022884"/>
    </source>
</evidence>
<evidence type="ECO:0000256" key="5">
    <source>
        <dbReference type="ARBA" id="ARBA00022741"/>
    </source>
</evidence>
<evidence type="ECO:0000256" key="7">
    <source>
        <dbReference type="ARBA" id="ARBA00022833"/>
    </source>
</evidence>
<dbReference type="GO" id="GO:0042274">
    <property type="term" value="P:ribosomal small subunit biogenesis"/>
    <property type="evidence" value="ECO:0007669"/>
    <property type="project" value="UniProtKB-UniRule"/>
</dbReference>
<protein>
    <recommendedName>
        <fullName evidence="10">Small ribosomal subunit biogenesis GTPase RsgA</fullName>
        <ecNumber evidence="10">3.6.1.-</ecNumber>
    </recommendedName>
</protein>
<keyword evidence="5 10" id="KW-0547">Nucleotide-binding</keyword>
<feature type="binding site" evidence="10">
    <location>
        <begin position="195"/>
        <end position="203"/>
    </location>
    <ligand>
        <name>GTP</name>
        <dbReference type="ChEBI" id="CHEBI:37565"/>
    </ligand>
</feature>
<keyword evidence="1 10" id="KW-0963">Cytoplasm</keyword>
<keyword evidence="3 10" id="KW-0479">Metal-binding</keyword>
<organism evidence="14 15">
    <name type="scientific">Mammaliicoccus stepanovicii</name>
    <dbReference type="NCBI Taxonomy" id="643214"/>
    <lineage>
        <taxon>Bacteria</taxon>
        <taxon>Bacillati</taxon>
        <taxon>Bacillota</taxon>
        <taxon>Bacilli</taxon>
        <taxon>Bacillales</taxon>
        <taxon>Staphylococcaceae</taxon>
        <taxon>Mammaliicoccus</taxon>
    </lineage>
</organism>
<reference evidence="14 15" key="1">
    <citation type="submission" date="2017-06" db="EMBL/GenBank/DDBJ databases">
        <authorList>
            <consortium name="Pathogen Informatics"/>
        </authorList>
    </citation>
    <scope>NUCLEOTIDE SEQUENCE [LARGE SCALE GENOMIC DNA]</scope>
    <source>
        <strain evidence="14 15">NCTC13839</strain>
    </source>
</reference>
<dbReference type="Gene3D" id="3.40.50.300">
    <property type="entry name" value="P-loop containing nucleotide triphosphate hydrolases"/>
    <property type="match status" value="1"/>
</dbReference>
<proteinExistence type="inferred from homology"/>
<dbReference type="NCBIfam" id="TIGR00157">
    <property type="entry name" value="ribosome small subunit-dependent GTPase A"/>
    <property type="match status" value="1"/>
</dbReference>
<comment type="subunit">
    <text evidence="10">Monomer. Associates with 30S ribosomal subunit, binds 16S rRNA.</text>
</comment>
<feature type="compositionally biased region" description="Basic residues" evidence="11">
    <location>
        <begin position="333"/>
        <end position="349"/>
    </location>
</feature>
<dbReference type="Pfam" id="PF03193">
    <property type="entry name" value="RsgA_GTPase"/>
    <property type="match status" value="1"/>
</dbReference>
<evidence type="ECO:0000259" key="12">
    <source>
        <dbReference type="PROSITE" id="PS50936"/>
    </source>
</evidence>
<evidence type="ECO:0000256" key="1">
    <source>
        <dbReference type="ARBA" id="ARBA00022490"/>
    </source>
</evidence>
<dbReference type="RefSeq" id="WP_095086846.1">
    <property type="nucleotide sequence ID" value="NZ_BMDM01000006.1"/>
</dbReference>
<dbReference type="InterPro" id="IPR030378">
    <property type="entry name" value="G_CP_dom"/>
</dbReference>
<dbReference type="InterPro" id="IPR027417">
    <property type="entry name" value="P-loop_NTPase"/>
</dbReference>
<dbReference type="CDD" id="cd01854">
    <property type="entry name" value="YjeQ_EngC"/>
    <property type="match status" value="1"/>
</dbReference>
<evidence type="ECO:0000256" key="11">
    <source>
        <dbReference type="SAM" id="MobiDB-lite"/>
    </source>
</evidence>
<dbReference type="PANTHER" id="PTHR32120">
    <property type="entry name" value="SMALL RIBOSOMAL SUBUNIT BIOGENESIS GTPASE RSGA"/>
    <property type="match status" value="1"/>
</dbReference>
<keyword evidence="8 10" id="KW-0694">RNA-binding</keyword>
<evidence type="ECO:0000256" key="4">
    <source>
        <dbReference type="ARBA" id="ARBA00022730"/>
    </source>
</evidence>
<comment type="cofactor">
    <cofactor evidence="10">
        <name>Zn(2+)</name>
        <dbReference type="ChEBI" id="CHEBI:29105"/>
    </cofactor>
    <text evidence="10">Binds 1 zinc ion per subunit.</text>
</comment>
<dbReference type="HAMAP" id="MF_01820">
    <property type="entry name" value="GTPase_RsgA"/>
    <property type="match status" value="1"/>
</dbReference>
<evidence type="ECO:0000313" key="15">
    <source>
        <dbReference type="Proteomes" id="UP000242084"/>
    </source>
</evidence>
<feature type="binding site" evidence="10">
    <location>
        <position position="281"/>
    </location>
    <ligand>
        <name>Zn(2+)</name>
        <dbReference type="ChEBI" id="CHEBI:29105"/>
    </ligand>
</feature>
<keyword evidence="2 10" id="KW-0690">Ribosome biogenesis</keyword>
<dbReference type="GO" id="GO:0005737">
    <property type="term" value="C:cytoplasm"/>
    <property type="evidence" value="ECO:0007669"/>
    <property type="project" value="UniProtKB-SubCell"/>
</dbReference>
<comment type="subcellular location">
    <subcellularLocation>
        <location evidence="10">Cytoplasm</location>
    </subcellularLocation>
</comment>
<dbReference type="PROSITE" id="PS51721">
    <property type="entry name" value="G_CP"/>
    <property type="match status" value="1"/>
</dbReference>
<keyword evidence="7 10" id="KW-0862">Zinc</keyword>
<keyword evidence="15" id="KW-1185">Reference proteome</keyword>
<feature type="region of interest" description="Disordered" evidence="11">
    <location>
        <begin position="321"/>
        <end position="349"/>
    </location>
</feature>
<dbReference type="AlphaFoldDB" id="A0A239YPH2"/>
<sequence>MNLNQLGLKIEQNAYFNTHYNKFFKLGRISFVAKNHFKIIMNDSDEKAEITQTLVNNDMIPAIGDWVVINQMDNFNLIVDILPRISELKRQSKKHETLTQYIATNLDEVFVVMGLDSDFNLNRLERYIIQINESRAMPIIILNKLDAVSNYKEKVSLVRERMLNVPIIVTSVLKNINLDLIQRRFYEGMTAALVGSSGVGKSSIANYLIGKEVLAVNEVRDDDSKGRHTTTYRGLYLVNPKGVIIDTPGMRSLSLFADSSDLNQSFEDILALAKSCKFNDCTHMNEPGCAVQDAISSRQLDKERFQNFLKLQKEIAFIQSKSSKKAISEKKKEWKKRTKSNRNRHKNKY</sequence>
<evidence type="ECO:0000259" key="13">
    <source>
        <dbReference type="PROSITE" id="PS51721"/>
    </source>
</evidence>
<evidence type="ECO:0000256" key="10">
    <source>
        <dbReference type="HAMAP-Rule" id="MF_01820"/>
    </source>
</evidence>
<keyword evidence="4 10" id="KW-0699">rRNA-binding</keyword>
<dbReference type="PANTHER" id="PTHR32120:SF10">
    <property type="entry name" value="SMALL RIBOSOMAL SUBUNIT BIOGENESIS GTPASE RSGA"/>
    <property type="match status" value="1"/>
</dbReference>
<name>A0A239YPH2_9STAP</name>
<accession>A0A239YPH2</accession>
<feature type="domain" description="EngC GTPase" evidence="12">
    <location>
        <begin position="104"/>
        <end position="251"/>
    </location>
</feature>